<dbReference type="Proteomes" id="UP000507245">
    <property type="component" value="Unassembled WGS sequence"/>
</dbReference>
<reference evidence="2" key="1">
    <citation type="journal article" date="2020" name="Genome Biol.">
        <title>Gamete binning: chromosome-level and haplotype-resolved genome assembly enabled by high-throughput single-cell sequencing of gamete genomes.</title>
        <authorList>
            <person name="Campoy J.A."/>
            <person name="Sun H."/>
            <person name="Goel M."/>
            <person name="Jiao W.-B."/>
            <person name="Folz-Donahue K."/>
            <person name="Wang N."/>
            <person name="Rubio M."/>
            <person name="Liu C."/>
            <person name="Kukat C."/>
            <person name="Ruiz D."/>
            <person name="Huettel B."/>
            <person name="Schneeberger K."/>
        </authorList>
    </citation>
    <scope>NUCLEOTIDE SEQUENCE [LARGE SCALE GENOMIC DNA]</scope>
    <source>
        <strain evidence="2">cv. Rojo Pasion</strain>
    </source>
</reference>
<dbReference type="EMBL" id="CAEKKB010000002">
    <property type="protein sequence ID" value="CAB4298704.1"/>
    <property type="molecule type" value="Genomic_DNA"/>
</dbReference>
<protein>
    <submittedName>
        <fullName evidence="1">Uncharacterized protein</fullName>
    </submittedName>
</protein>
<evidence type="ECO:0000313" key="1">
    <source>
        <dbReference type="EMBL" id="CAB4298704.1"/>
    </source>
</evidence>
<name>A0A6J5WH52_PRUAR</name>
<evidence type="ECO:0000313" key="2">
    <source>
        <dbReference type="Proteomes" id="UP000507245"/>
    </source>
</evidence>
<organism evidence="1 2">
    <name type="scientific">Prunus armeniaca</name>
    <name type="common">Apricot</name>
    <name type="synonym">Armeniaca vulgaris</name>
    <dbReference type="NCBI Taxonomy" id="36596"/>
    <lineage>
        <taxon>Eukaryota</taxon>
        <taxon>Viridiplantae</taxon>
        <taxon>Streptophyta</taxon>
        <taxon>Embryophyta</taxon>
        <taxon>Tracheophyta</taxon>
        <taxon>Spermatophyta</taxon>
        <taxon>Magnoliopsida</taxon>
        <taxon>eudicotyledons</taxon>
        <taxon>Gunneridae</taxon>
        <taxon>Pentapetalae</taxon>
        <taxon>rosids</taxon>
        <taxon>fabids</taxon>
        <taxon>Rosales</taxon>
        <taxon>Rosaceae</taxon>
        <taxon>Amygdaloideae</taxon>
        <taxon>Amygdaleae</taxon>
        <taxon>Prunus</taxon>
    </lineage>
</organism>
<keyword evidence="2" id="KW-1185">Reference proteome</keyword>
<dbReference type="AlphaFoldDB" id="A0A6J5WH52"/>
<gene>
    <name evidence="1" type="ORF">ORAREDHAP_LOCUS11358</name>
</gene>
<sequence>MAKVAQQKGRRTRRGRHSGLSGLWLRVREEEPIIKVPISGTMVVWNHEIKGGQGQAREARSEATRAGNLVHEHARVRCGGPARIRA</sequence>
<proteinExistence type="predicted"/>
<accession>A0A6J5WH52</accession>